<gene>
    <name evidence="1" type="ORF">AS594_00290</name>
</gene>
<name>A0A1E5P0X8_9ACTN</name>
<evidence type="ECO:0000313" key="1">
    <source>
        <dbReference type="EMBL" id="OEJ23190.1"/>
    </source>
</evidence>
<dbReference type="Proteomes" id="UP000095759">
    <property type="component" value="Unassembled WGS sequence"/>
</dbReference>
<sequence length="119" mass="13214">MMTLLRESAQLRKILDLREYESADGDRPYDQALHAAARRMLDPVDKITVRMATEAANRGAFHWTLTLTQRLRRGLAGQRPCTLGTDPAQGGSLGHAAAWWRALHAGRPLRAAQLIGWTA</sequence>
<reference evidence="1 2" key="1">
    <citation type="submission" date="2016-08" db="EMBL/GenBank/DDBJ databases">
        <title>Complete genome sequence of Streptomyces agglomeratus strain 6-3-2, a novel anti-MRSA actinomycete isolated from Wuli of Tebit, China.</title>
        <authorList>
            <person name="Chen X."/>
        </authorList>
    </citation>
    <scope>NUCLEOTIDE SEQUENCE [LARGE SCALE GENOMIC DNA]</scope>
    <source>
        <strain evidence="1 2">6-3-2</strain>
    </source>
</reference>
<protein>
    <submittedName>
        <fullName evidence="1">Uncharacterized protein</fullName>
    </submittedName>
</protein>
<accession>A0A1E5P0X8</accession>
<dbReference type="AlphaFoldDB" id="A0A1E5P0X8"/>
<comment type="caution">
    <text evidence="1">The sequence shown here is derived from an EMBL/GenBank/DDBJ whole genome shotgun (WGS) entry which is preliminary data.</text>
</comment>
<dbReference type="EMBL" id="MEHJ01000001">
    <property type="protein sequence ID" value="OEJ23190.1"/>
    <property type="molecule type" value="Genomic_DNA"/>
</dbReference>
<keyword evidence="2" id="KW-1185">Reference proteome</keyword>
<organism evidence="1 2">
    <name type="scientific">Streptomyces agglomeratus</name>
    <dbReference type="NCBI Taxonomy" id="285458"/>
    <lineage>
        <taxon>Bacteria</taxon>
        <taxon>Bacillati</taxon>
        <taxon>Actinomycetota</taxon>
        <taxon>Actinomycetes</taxon>
        <taxon>Kitasatosporales</taxon>
        <taxon>Streptomycetaceae</taxon>
        <taxon>Streptomyces</taxon>
    </lineage>
</organism>
<evidence type="ECO:0000313" key="2">
    <source>
        <dbReference type="Proteomes" id="UP000095759"/>
    </source>
</evidence>
<proteinExistence type="predicted"/>